<dbReference type="EMBL" id="SJPJ01000001">
    <property type="protein sequence ID" value="TWT80105.1"/>
    <property type="molecule type" value="Genomic_DNA"/>
</dbReference>
<sequence>MVPVCIPESDHAVVGKPVCTMWQCVGFVVNRRMWLLTLCFGFVMAVDAHAQSPRSNAFDVPQTNLQPIGPPPGMNAPSTFSGSPTYNAPPSTYVPPASNYAAPPPTTSYPTPGATLGTAAPTVPYNRSLVEQIFSGSVPPRTPAYNAPGTIGAPVGYGSPYGTTTVPPPNLSPPGLPPVYASPPPAYNSTPGYGAPTYSPSYPTSPYAQSPYSQPSYPGSPYPQSAPTSLYPGGMFSDMNLWDTATMSAYRFLQGPRFRYTYIGPGGSGDNFSINDFDTSVVFAWQNFLFSSQPLMIAPSFSLHLWDGPDSSTGADLPGNAYSGFLDLGWQSDPNQIFGVELGLRFGAFTDFNTFNDDSLRLMGKALGSFRLTPASTLKAGVHYLDRNKVKLLPAGGLLYQPTPYSRCDIFFPQPKFSKYCRTVGTQDVWGYVAGEYGGGAWTVQRASGAEDSVDINDLRIMFGLEWGQHEYIRAGRRNSFIEIGYVWNREIEYRYNPQDNIKPSDAFMLRMGIGY</sequence>
<feature type="compositionally biased region" description="Polar residues" evidence="1">
    <location>
        <begin position="76"/>
        <end position="88"/>
    </location>
</feature>
<dbReference type="AlphaFoldDB" id="A0A5C5YYD7"/>
<keyword evidence="3" id="KW-1185">Reference proteome</keyword>
<feature type="region of interest" description="Disordered" evidence="1">
    <location>
        <begin position="205"/>
        <end position="224"/>
    </location>
</feature>
<reference evidence="2 3" key="1">
    <citation type="submission" date="2019-02" db="EMBL/GenBank/DDBJ databases">
        <title>Deep-cultivation of Planctomycetes and their phenomic and genomic characterization uncovers novel biology.</title>
        <authorList>
            <person name="Wiegand S."/>
            <person name="Jogler M."/>
            <person name="Boedeker C."/>
            <person name="Pinto D."/>
            <person name="Vollmers J."/>
            <person name="Rivas-Marin E."/>
            <person name="Kohn T."/>
            <person name="Peeters S.H."/>
            <person name="Heuer A."/>
            <person name="Rast P."/>
            <person name="Oberbeckmann S."/>
            <person name="Bunk B."/>
            <person name="Jeske O."/>
            <person name="Meyerdierks A."/>
            <person name="Storesund J.E."/>
            <person name="Kallscheuer N."/>
            <person name="Luecker S."/>
            <person name="Lage O.M."/>
            <person name="Pohl T."/>
            <person name="Merkel B.J."/>
            <person name="Hornburger P."/>
            <person name="Mueller R.-W."/>
            <person name="Bruemmer F."/>
            <person name="Labrenz M."/>
            <person name="Spormann A.M."/>
            <person name="Op Den Camp H."/>
            <person name="Overmann J."/>
            <person name="Amann R."/>
            <person name="Jetten M.S.M."/>
            <person name="Mascher T."/>
            <person name="Medema M.H."/>
            <person name="Devos D.P."/>
            <person name="Kaster A.-K."/>
            <person name="Ovreas L."/>
            <person name="Rohde M."/>
            <person name="Galperin M.Y."/>
            <person name="Jogler C."/>
        </authorList>
    </citation>
    <scope>NUCLEOTIDE SEQUENCE [LARGE SCALE GENOMIC DNA]</scope>
    <source>
        <strain evidence="2 3">CA13</strain>
    </source>
</reference>
<organism evidence="2 3">
    <name type="scientific">Novipirellula herctigrandis</name>
    <dbReference type="NCBI Taxonomy" id="2527986"/>
    <lineage>
        <taxon>Bacteria</taxon>
        <taxon>Pseudomonadati</taxon>
        <taxon>Planctomycetota</taxon>
        <taxon>Planctomycetia</taxon>
        <taxon>Pirellulales</taxon>
        <taxon>Pirellulaceae</taxon>
        <taxon>Novipirellula</taxon>
    </lineage>
</organism>
<gene>
    <name evidence="2" type="ORF">CA13_15180</name>
</gene>
<dbReference type="Proteomes" id="UP000315010">
    <property type="component" value="Unassembled WGS sequence"/>
</dbReference>
<comment type="caution">
    <text evidence="2">The sequence shown here is derived from an EMBL/GenBank/DDBJ whole genome shotgun (WGS) entry which is preliminary data.</text>
</comment>
<proteinExistence type="predicted"/>
<evidence type="ECO:0000313" key="2">
    <source>
        <dbReference type="EMBL" id="TWT80105.1"/>
    </source>
</evidence>
<protein>
    <submittedName>
        <fullName evidence="2">Uncharacterized protein</fullName>
    </submittedName>
</protein>
<name>A0A5C5YYD7_9BACT</name>
<accession>A0A5C5YYD7</accession>
<evidence type="ECO:0000256" key="1">
    <source>
        <dbReference type="SAM" id="MobiDB-lite"/>
    </source>
</evidence>
<feature type="region of interest" description="Disordered" evidence="1">
    <location>
        <begin position="68"/>
        <end position="88"/>
    </location>
</feature>
<evidence type="ECO:0000313" key="3">
    <source>
        <dbReference type="Proteomes" id="UP000315010"/>
    </source>
</evidence>